<dbReference type="Gene3D" id="3.30.870.10">
    <property type="entry name" value="Endonuclease Chain A"/>
    <property type="match status" value="2"/>
</dbReference>
<dbReference type="GO" id="GO:0008808">
    <property type="term" value="F:cardiolipin synthase activity"/>
    <property type="evidence" value="ECO:0007669"/>
    <property type="project" value="TreeGrafter"/>
</dbReference>
<dbReference type="PROSITE" id="PS50035">
    <property type="entry name" value="PLD"/>
    <property type="match status" value="2"/>
</dbReference>
<dbReference type="SUPFAM" id="SSF56024">
    <property type="entry name" value="Phospholipase D/nuclease"/>
    <property type="match status" value="2"/>
</dbReference>
<evidence type="ECO:0000256" key="6">
    <source>
        <dbReference type="SAM" id="Phobius"/>
    </source>
</evidence>
<dbReference type="CDD" id="cd09163">
    <property type="entry name" value="PLDc_CLS_unchar2_2"/>
    <property type="match status" value="1"/>
</dbReference>
<proteinExistence type="predicted"/>
<dbReference type="InterPro" id="IPR027379">
    <property type="entry name" value="CLS_N"/>
</dbReference>
<accession>A0A380TIV3</accession>
<dbReference type="AlphaFoldDB" id="A0A380TIV3"/>
<keyword evidence="2" id="KW-1003">Cell membrane</keyword>
<feature type="domain" description="PLD phosphodiesterase" evidence="7">
    <location>
        <begin position="401"/>
        <end position="423"/>
    </location>
</feature>
<organism evidence="8">
    <name type="scientific">metagenome</name>
    <dbReference type="NCBI Taxonomy" id="256318"/>
    <lineage>
        <taxon>unclassified sequences</taxon>
        <taxon>metagenomes</taxon>
    </lineage>
</organism>
<evidence type="ECO:0000259" key="7">
    <source>
        <dbReference type="PROSITE" id="PS50035"/>
    </source>
</evidence>
<keyword evidence="5 6" id="KW-0472">Membrane</keyword>
<dbReference type="Pfam" id="PF13091">
    <property type="entry name" value="PLDc_2"/>
    <property type="match status" value="2"/>
</dbReference>
<comment type="subcellular location">
    <subcellularLocation>
        <location evidence="1">Cell membrane</location>
        <topology evidence="1">Multi-pass membrane protein</topology>
    </subcellularLocation>
</comment>
<protein>
    <submittedName>
        <fullName evidence="8">Cardiolipin synthetase 2</fullName>
    </submittedName>
</protein>
<dbReference type="PANTHER" id="PTHR21248:SF22">
    <property type="entry name" value="PHOSPHOLIPASE D"/>
    <property type="match status" value="1"/>
</dbReference>
<keyword evidence="3 6" id="KW-0812">Transmembrane</keyword>
<evidence type="ECO:0000256" key="1">
    <source>
        <dbReference type="ARBA" id="ARBA00004651"/>
    </source>
</evidence>
<evidence type="ECO:0000256" key="3">
    <source>
        <dbReference type="ARBA" id="ARBA00022692"/>
    </source>
</evidence>
<sequence>MTDHMAMLWAVLLATAQVLSAVFASAHAVLHKRDVRAAIGWVGLIWLVPFFGSIFYGLFGINRIRRRASGLRSHEPPLRSMRGGPGAAHAGIVGVLPEPHSHFAAVTRLLDAIAPCPLTAGNAVVPLVGGTEAYRAMLAAIEGAQTSIGLSTYIFDADALGQAFAAALGRAHARGVAVRVLVDGVGVRYSQPLITARLAALGVTAAEFLPTLFPLHLPYANLRNHRKILVIDGSVAFTGGMNIRRGHLDDAAAADAIADVHFCLRGPVVRDFAATFAEDWQFATGERLAGGDWFPALQACGPVLARVIAAGPDEDFELLRWSILAALSQARSAVRIVTPYFLPDPILATALMVAALRGVTVEIVVPLKNNLRLVEWAVYAKIGTLLGRGCRVFLTPPPFDHAKLMTVDGTWALIGSANWDPRSLRLNFELDVECYDADLVHRLNGLIDVRIAAATPLTLERLNARPLAVKLRDATAWLLSPYL</sequence>
<dbReference type="CDD" id="cd09157">
    <property type="entry name" value="PLDc_CLS_unchar2_1"/>
    <property type="match status" value="1"/>
</dbReference>
<keyword evidence="4 6" id="KW-1133">Transmembrane helix</keyword>
<evidence type="ECO:0000256" key="2">
    <source>
        <dbReference type="ARBA" id="ARBA00022475"/>
    </source>
</evidence>
<feature type="transmembrane region" description="Helical" evidence="6">
    <location>
        <begin position="38"/>
        <end position="59"/>
    </location>
</feature>
<dbReference type="PANTHER" id="PTHR21248">
    <property type="entry name" value="CARDIOLIPIN SYNTHASE"/>
    <property type="match status" value="1"/>
</dbReference>
<name>A0A380TIV3_9ZZZZ</name>
<evidence type="ECO:0000256" key="5">
    <source>
        <dbReference type="ARBA" id="ARBA00023136"/>
    </source>
</evidence>
<dbReference type="GO" id="GO:0005886">
    <property type="term" value="C:plasma membrane"/>
    <property type="evidence" value="ECO:0007669"/>
    <property type="project" value="UniProtKB-SubCell"/>
</dbReference>
<evidence type="ECO:0000256" key="4">
    <source>
        <dbReference type="ARBA" id="ARBA00022989"/>
    </source>
</evidence>
<dbReference type="GO" id="GO:0032049">
    <property type="term" value="P:cardiolipin biosynthetic process"/>
    <property type="evidence" value="ECO:0007669"/>
    <property type="project" value="UniProtKB-ARBA"/>
</dbReference>
<gene>
    <name evidence="8" type="ORF">DF3PB_4740003</name>
</gene>
<evidence type="ECO:0000313" key="8">
    <source>
        <dbReference type="EMBL" id="SUS07623.1"/>
    </source>
</evidence>
<dbReference type="InterPro" id="IPR001736">
    <property type="entry name" value="PLipase_D/transphosphatidylase"/>
</dbReference>
<dbReference type="SMART" id="SM00155">
    <property type="entry name" value="PLDc"/>
    <property type="match status" value="2"/>
</dbReference>
<feature type="domain" description="PLD phosphodiesterase" evidence="7">
    <location>
        <begin position="220"/>
        <end position="247"/>
    </location>
</feature>
<dbReference type="InterPro" id="IPR025202">
    <property type="entry name" value="PLD-like_dom"/>
</dbReference>
<dbReference type="Pfam" id="PF13396">
    <property type="entry name" value="PLDc_N"/>
    <property type="match status" value="1"/>
</dbReference>
<dbReference type="EMBL" id="UIDG01000417">
    <property type="protein sequence ID" value="SUS07623.1"/>
    <property type="molecule type" value="Genomic_DNA"/>
</dbReference>
<reference evidence="8" key="1">
    <citation type="submission" date="2018-07" db="EMBL/GenBank/DDBJ databases">
        <authorList>
            <person name="Quirk P.G."/>
            <person name="Krulwich T.A."/>
        </authorList>
    </citation>
    <scope>NUCLEOTIDE SEQUENCE</scope>
</reference>